<dbReference type="AlphaFoldDB" id="A0A7Y6JZ78"/>
<keyword evidence="2" id="KW-0560">Oxidoreductase</keyword>
<dbReference type="PANTHER" id="PTHR33336">
    <property type="entry name" value="QUINOL MONOOXYGENASE YGIN-RELATED"/>
    <property type="match status" value="1"/>
</dbReference>
<comment type="caution">
    <text evidence="2">The sequence shown here is derived from an EMBL/GenBank/DDBJ whole genome shotgun (WGS) entry which is preliminary data.</text>
</comment>
<proteinExistence type="predicted"/>
<dbReference type="GeneID" id="301102149"/>
<feature type="domain" description="ABM" evidence="1">
    <location>
        <begin position="4"/>
        <end position="92"/>
    </location>
</feature>
<dbReference type="GO" id="GO:0004497">
    <property type="term" value="F:monooxygenase activity"/>
    <property type="evidence" value="ECO:0007669"/>
    <property type="project" value="UniProtKB-KW"/>
</dbReference>
<evidence type="ECO:0000313" key="3">
    <source>
        <dbReference type="Proteomes" id="UP000594380"/>
    </source>
</evidence>
<dbReference type="Proteomes" id="UP000594380">
    <property type="component" value="Unassembled WGS sequence"/>
</dbReference>
<dbReference type="EMBL" id="JAALDK010000001">
    <property type="protein sequence ID" value="NUY01466.1"/>
    <property type="molecule type" value="Genomic_DNA"/>
</dbReference>
<evidence type="ECO:0000259" key="1">
    <source>
        <dbReference type="PROSITE" id="PS51725"/>
    </source>
</evidence>
<gene>
    <name evidence="2" type="ORF">G5S42_17585</name>
</gene>
<dbReference type="PROSITE" id="PS51725">
    <property type="entry name" value="ABM"/>
    <property type="match status" value="1"/>
</dbReference>
<dbReference type="Gene3D" id="3.30.70.100">
    <property type="match status" value="1"/>
</dbReference>
<evidence type="ECO:0000313" key="2">
    <source>
        <dbReference type="EMBL" id="NUY01466.1"/>
    </source>
</evidence>
<dbReference type="InterPro" id="IPR007138">
    <property type="entry name" value="ABM_dom"/>
</dbReference>
<sequence>MTAKIIVATIAAAPEHAATVMQALEEAVRAVREEPGCEQYDLHRDTNDPNRFVMIERWSDAGALAQHANAPAFRKLASTLEGRATLEVSHLVRIA</sequence>
<dbReference type="GO" id="GO:0005829">
    <property type="term" value="C:cytosol"/>
    <property type="evidence" value="ECO:0007669"/>
    <property type="project" value="TreeGrafter"/>
</dbReference>
<dbReference type="SUPFAM" id="SSF54909">
    <property type="entry name" value="Dimeric alpha+beta barrel"/>
    <property type="match status" value="1"/>
</dbReference>
<protein>
    <submittedName>
        <fullName evidence="2">Antibiotic biosynthesis monooxygenase</fullName>
    </submittedName>
</protein>
<dbReference type="InterPro" id="IPR011008">
    <property type="entry name" value="Dimeric_a/b-barrel"/>
</dbReference>
<organism evidence="2 3">
    <name type="scientific">Paraburkholderia youngii</name>
    <dbReference type="NCBI Taxonomy" id="2782701"/>
    <lineage>
        <taxon>Bacteria</taxon>
        <taxon>Pseudomonadati</taxon>
        <taxon>Pseudomonadota</taxon>
        <taxon>Betaproteobacteria</taxon>
        <taxon>Burkholderiales</taxon>
        <taxon>Burkholderiaceae</taxon>
        <taxon>Paraburkholderia</taxon>
    </lineage>
</organism>
<reference evidence="2 3" key="1">
    <citation type="submission" date="2020-02" db="EMBL/GenBank/DDBJ databases">
        <title>Paraburkholderia simonii sp. nov. and Paraburkholderia youngii sp. nov. Brazilian and Mexican Mimosa-associated rhizobia.</title>
        <authorList>
            <person name="Mavima L."/>
            <person name="Beukes C.W."/>
            <person name="Chan W.Y."/>
            <person name="Palmer M."/>
            <person name="De Meyer S.E."/>
            <person name="James E.K."/>
            <person name="Venter S.N."/>
            <person name="Steenkamp E.T."/>
        </authorList>
    </citation>
    <scope>NUCLEOTIDE SEQUENCE [LARGE SCALE GENOMIC DNA]</scope>
    <source>
        <strain evidence="2 3">JPY169</strain>
    </source>
</reference>
<dbReference type="PANTHER" id="PTHR33336:SF3">
    <property type="entry name" value="ABM DOMAIN-CONTAINING PROTEIN"/>
    <property type="match status" value="1"/>
</dbReference>
<keyword evidence="2" id="KW-0503">Monooxygenase</keyword>
<accession>A0A7Y6JZ78</accession>
<name>A0A7Y6JZ78_9BURK</name>
<dbReference type="RefSeq" id="WP_176107910.1">
    <property type="nucleotide sequence ID" value="NZ_JAALDK010000001.1"/>
</dbReference>
<dbReference type="InterPro" id="IPR050744">
    <property type="entry name" value="AI-2_Isomerase_LsrG"/>
</dbReference>
<dbReference type="Pfam" id="PF03992">
    <property type="entry name" value="ABM"/>
    <property type="match status" value="1"/>
</dbReference>